<dbReference type="PROSITE" id="PS50222">
    <property type="entry name" value="EF_HAND_2"/>
    <property type="match status" value="1"/>
</dbReference>
<accession>A0A0K2UTF4</accession>
<proteinExistence type="predicted"/>
<dbReference type="InterPro" id="IPR011992">
    <property type="entry name" value="EF-hand-dom_pair"/>
</dbReference>
<dbReference type="SMART" id="SM00027">
    <property type="entry name" value="EH"/>
    <property type="match status" value="1"/>
</dbReference>
<reference evidence="5" key="1">
    <citation type="submission" date="2014-05" db="EMBL/GenBank/DDBJ databases">
        <authorList>
            <person name="Chronopoulou M."/>
        </authorList>
    </citation>
    <scope>NUCLEOTIDE SEQUENCE</scope>
    <source>
        <tissue evidence="5">Whole organism</tissue>
    </source>
</reference>
<feature type="compositionally biased region" description="Acidic residues" evidence="2">
    <location>
        <begin position="81"/>
        <end position="105"/>
    </location>
</feature>
<dbReference type="Pfam" id="PF12763">
    <property type="entry name" value="EH"/>
    <property type="match status" value="1"/>
</dbReference>
<dbReference type="InterPro" id="IPR000261">
    <property type="entry name" value="EH_dom"/>
</dbReference>
<dbReference type="SMART" id="SM00054">
    <property type="entry name" value="EFh"/>
    <property type="match status" value="1"/>
</dbReference>
<name>A0A0K2UTF4_LEPSM</name>
<dbReference type="GO" id="GO:0005737">
    <property type="term" value="C:cytoplasm"/>
    <property type="evidence" value="ECO:0007669"/>
    <property type="project" value="TreeGrafter"/>
</dbReference>
<dbReference type="PANTHER" id="PTHR11216">
    <property type="entry name" value="EH DOMAIN"/>
    <property type="match status" value="1"/>
</dbReference>
<feature type="domain" description="EH" evidence="3">
    <location>
        <begin position="120"/>
        <end position="204"/>
    </location>
</feature>
<evidence type="ECO:0000313" key="5">
    <source>
        <dbReference type="EMBL" id="CDW41177.1"/>
    </source>
</evidence>
<feature type="region of interest" description="Disordered" evidence="2">
    <location>
        <begin position="1"/>
        <end position="51"/>
    </location>
</feature>
<feature type="region of interest" description="Disordered" evidence="2">
    <location>
        <begin position="237"/>
        <end position="266"/>
    </location>
</feature>
<dbReference type="GO" id="GO:0016197">
    <property type="term" value="P:endosomal transport"/>
    <property type="evidence" value="ECO:0007669"/>
    <property type="project" value="TreeGrafter"/>
</dbReference>
<feature type="region of interest" description="Disordered" evidence="2">
    <location>
        <begin position="327"/>
        <end position="400"/>
    </location>
</feature>
<feature type="compositionally biased region" description="Pro residues" evidence="2">
    <location>
        <begin position="417"/>
        <end position="426"/>
    </location>
</feature>
<protein>
    <submittedName>
        <fullName evidence="5">Putative LOC100161177 [Acyrthosiphon pisum]</fullName>
    </submittedName>
</protein>
<dbReference type="PROSITE" id="PS50031">
    <property type="entry name" value="EH"/>
    <property type="match status" value="1"/>
</dbReference>
<organism evidence="5">
    <name type="scientific">Lepeophtheirus salmonis</name>
    <name type="common">Salmon louse</name>
    <name type="synonym">Caligus salmonis</name>
    <dbReference type="NCBI Taxonomy" id="72036"/>
    <lineage>
        <taxon>Eukaryota</taxon>
        <taxon>Metazoa</taxon>
        <taxon>Ecdysozoa</taxon>
        <taxon>Arthropoda</taxon>
        <taxon>Crustacea</taxon>
        <taxon>Multicrustacea</taxon>
        <taxon>Hexanauplia</taxon>
        <taxon>Copepoda</taxon>
        <taxon>Siphonostomatoida</taxon>
        <taxon>Caligidae</taxon>
        <taxon>Lepeophtheirus</taxon>
    </lineage>
</organism>
<evidence type="ECO:0000256" key="2">
    <source>
        <dbReference type="SAM" id="MobiDB-lite"/>
    </source>
</evidence>
<dbReference type="PANTHER" id="PTHR11216:SF174">
    <property type="entry name" value="GH06923P"/>
    <property type="match status" value="1"/>
</dbReference>
<dbReference type="AlphaFoldDB" id="A0A0K2UTF4"/>
<feature type="region of interest" description="Disordered" evidence="2">
    <location>
        <begin position="81"/>
        <end position="107"/>
    </location>
</feature>
<evidence type="ECO:0000259" key="4">
    <source>
        <dbReference type="PROSITE" id="PS50222"/>
    </source>
</evidence>
<dbReference type="CDD" id="cd00052">
    <property type="entry name" value="EH"/>
    <property type="match status" value="1"/>
</dbReference>
<dbReference type="Gene3D" id="1.10.238.10">
    <property type="entry name" value="EF-hand"/>
    <property type="match status" value="1"/>
</dbReference>
<feature type="compositionally biased region" description="Polar residues" evidence="2">
    <location>
        <begin position="437"/>
        <end position="446"/>
    </location>
</feature>
<dbReference type="InterPro" id="IPR002048">
    <property type="entry name" value="EF_hand_dom"/>
</dbReference>
<dbReference type="OMA" id="VESINSX"/>
<feature type="compositionally biased region" description="Low complexity" evidence="2">
    <location>
        <begin position="327"/>
        <end position="347"/>
    </location>
</feature>
<dbReference type="SUPFAM" id="SSF47473">
    <property type="entry name" value="EF-hand"/>
    <property type="match status" value="1"/>
</dbReference>
<dbReference type="OrthoDB" id="10045710at2759"/>
<evidence type="ECO:0000256" key="1">
    <source>
        <dbReference type="ARBA" id="ARBA00022837"/>
    </source>
</evidence>
<dbReference type="InterPro" id="IPR018247">
    <property type="entry name" value="EF_Hand_1_Ca_BS"/>
</dbReference>
<sequence>MLSVKSGDSAFHAVSPIGADTDEDSSSPPPLPCSSAVHPQVAPSKVDEGAGIVNCNPQQRHLFLLNHDDSTFSWPSNANYEEERELLGTEEESSEIPSSDDEEDVDRGCSKDVWAITKEQLTYYTSQFLAMQPNPRGVIPGALAKEFFEKSRLPIMELRQIWQLSDVSKDGCLSLEEFLTAMHLVVLRRNEIDLPEELPSCLQPLEIRQKLLIDRHNKDLYDNRHLHISSKTTIIPSKSGILSSNDPPSPSTSPLSSPKPANFDFHHRDQLKRDPNIVAPVAVRLSPDDSPCIQSSDEEEDTIKKIKHGLREVVYEQLWNQEDAVSTTEESISSLTLRNNTTTNNNNDTDDDDVIDIGGGPVSLPPSSTLNPLGLNKKEGNPPPPPPRINPGRTHARSSSLDLNRFENNRLLRMGLHPPPPPPPRYPLNRAPEPSPEYSNNQQQLRGASAVSRAQRQAGEDLLSNSSVNTKSYQQSIHSLKETNSILARTINELHQEVSDTLEERIALEYQLEQLKSFGE</sequence>
<dbReference type="GO" id="GO:0005886">
    <property type="term" value="C:plasma membrane"/>
    <property type="evidence" value="ECO:0007669"/>
    <property type="project" value="TreeGrafter"/>
</dbReference>
<feature type="compositionally biased region" description="Low complexity" evidence="2">
    <location>
        <begin position="237"/>
        <end position="260"/>
    </location>
</feature>
<dbReference type="EMBL" id="HACA01023816">
    <property type="protein sequence ID" value="CDW41177.1"/>
    <property type="molecule type" value="Transcribed_RNA"/>
</dbReference>
<feature type="region of interest" description="Disordered" evidence="2">
    <location>
        <begin position="412"/>
        <end position="469"/>
    </location>
</feature>
<dbReference type="GO" id="GO:0006897">
    <property type="term" value="P:endocytosis"/>
    <property type="evidence" value="ECO:0007669"/>
    <property type="project" value="TreeGrafter"/>
</dbReference>
<evidence type="ECO:0000259" key="3">
    <source>
        <dbReference type="PROSITE" id="PS50031"/>
    </source>
</evidence>
<dbReference type="GO" id="GO:0005509">
    <property type="term" value="F:calcium ion binding"/>
    <property type="evidence" value="ECO:0007669"/>
    <property type="project" value="InterPro"/>
</dbReference>
<keyword evidence="1" id="KW-0106">Calcium</keyword>
<dbReference type="PROSITE" id="PS00018">
    <property type="entry name" value="EF_HAND_1"/>
    <property type="match status" value="1"/>
</dbReference>
<feature type="domain" description="EF-hand" evidence="4">
    <location>
        <begin position="153"/>
        <end position="188"/>
    </location>
</feature>